<evidence type="ECO:0000256" key="2">
    <source>
        <dbReference type="SAM" id="SignalP"/>
    </source>
</evidence>
<sequence>MNHRKPRTPRTTRKAAGLGIVATAGLALAAGTTTADASPGSSRISHAIAIAVDMAHSHADRIHVTQFDQSFSVHEYGPAVAVTANNRATAESVGCSAEDPCRSIALSYQIVTTAGKDARLVNATNISRAANEHCPSCQTLSAAYQFVVAMPRGIRLSRQAHSELNSISHQVNALRVSHLPVPEITQRADQLAREVKTILDREAARTPRAGDREAGFRPTVTMHRHVR</sequence>
<protein>
    <submittedName>
        <fullName evidence="3">Uncharacterized protein</fullName>
    </submittedName>
</protein>
<reference evidence="5" key="1">
    <citation type="submission" date="2014-09" db="EMBL/GenBank/DDBJ databases">
        <title>Sequence of the Streptomyces nodosus genome.</title>
        <authorList>
            <person name="Sweeney P."/>
            <person name="Stephens N."/>
            <person name="Murphy C."/>
            <person name="Caffrey P."/>
        </authorList>
    </citation>
    <scope>NUCLEOTIDE SEQUENCE [LARGE SCALE GENOMIC DNA]</scope>
    <source>
        <strain evidence="5">ATCC 14899</strain>
    </source>
</reference>
<name>A0A0B5D7L2_9ACTN</name>
<reference evidence="3 5" key="2">
    <citation type="journal article" date="2016" name="Appl. Microbiol. Biotechnol.">
        <title>Exploiting the genome sequence of Streptomyces nodosus for enhanced antibiotic production.</title>
        <authorList>
            <person name="Sweeney P."/>
            <person name="Murphy C.D."/>
            <person name="Caffrey P."/>
        </authorList>
    </citation>
    <scope>NUCLEOTIDE SEQUENCE [LARGE SCALE GENOMIC DNA]</scope>
    <source>
        <strain evidence="3 5">ATCC 14899</strain>
    </source>
</reference>
<reference evidence="4 6" key="3">
    <citation type="submission" date="2017-09" db="EMBL/GenBank/DDBJ databases">
        <title>Streptomyces genome completion.</title>
        <authorList>
            <person name="Lee N."/>
            <person name="Cho B.-K."/>
        </authorList>
    </citation>
    <scope>NUCLEOTIDE SEQUENCE [LARGE SCALE GENOMIC DNA]</scope>
    <source>
        <strain evidence="4 6">ATCC 14899</strain>
    </source>
</reference>
<dbReference type="AlphaFoldDB" id="A0A0B5D7L2"/>
<organism evidence="3 5">
    <name type="scientific">Streptomyces nodosus</name>
    <dbReference type="NCBI Taxonomy" id="40318"/>
    <lineage>
        <taxon>Bacteria</taxon>
        <taxon>Bacillati</taxon>
        <taxon>Actinomycetota</taxon>
        <taxon>Actinomycetes</taxon>
        <taxon>Kitasatosporales</taxon>
        <taxon>Streptomycetaceae</taxon>
        <taxon>Streptomyces</taxon>
    </lineage>
</organism>
<gene>
    <name evidence="4" type="ORF">CP978_03470</name>
    <name evidence="3" type="ORF">SNOD_03075</name>
</gene>
<feature type="signal peptide" evidence="2">
    <location>
        <begin position="1"/>
        <end position="29"/>
    </location>
</feature>
<dbReference type="EMBL" id="CP023747">
    <property type="protein sequence ID" value="QEV37729.1"/>
    <property type="molecule type" value="Genomic_DNA"/>
</dbReference>
<evidence type="ECO:0000313" key="5">
    <source>
        <dbReference type="Proteomes" id="UP000031526"/>
    </source>
</evidence>
<feature type="region of interest" description="Disordered" evidence="1">
    <location>
        <begin position="205"/>
        <end position="227"/>
    </location>
</feature>
<keyword evidence="2" id="KW-0732">Signal</keyword>
<dbReference type="HOGENOM" id="CLU_1219156_0_0_11"/>
<dbReference type="EMBL" id="CP009313">
    <property type="protein sequence ID" value="AJE39129.1"/>
    <property type="molecule type" value="Genomic_DNA"/>
</dbReference>
<feature type="compositionally biased region" description="Basic and acidic residues" evidence="1">
    <location>
        <begin position="205"/>
        <end position="215"/>
    </location>
</feature>
<keyword evidence="5" id="KW-1185">Reference proteome</keyword>
<accession>A0A0B5D7L2</accession>
<evidence type="ECO:0000313" key="4">
    <source>
        <dbReference type="EMBL" id="QEV37729.1"/>
    </source>
</evidence>
<evidence type="ECO:0000256" key="1">
    <source>
        <dbReference type="SAM" id="MobiDB-lite"/>
    </source>
</evidence>
<dbReference type="Proteomes" id="UP000031526">
    <property type="component" value="Chromosome"/>
</dbReference>
<feature type="chain" id="PRO_5041521510" evidence="2">
    <location>
        <begin position="30"/>
        <end position="227"/>
    </location>
</feature>
<dbReference type="RefSeq" id="WP_043437425.1">
    <property type="nucleotide sequence ID" value="NZ_CP009313.1"/>
</dbReference>
<evidence type="ECO:0000313" key="3">
    <source>
        <dbReference type="EMBL" id="AJE39129.1"/>
    </source>
</evidence>
<dbReference type="OrthoDB" id="3853489at2"/>
<evidence type="ECO:0000313" key="6">
    <source>
        <dbReference type="Proteomes" id="UP000325763"/>
    </source>
</evidence>
<dbReference type="Proteomes" id="UP000325763">
    <property type="component" value="Chromosome"/>
</dbReference>
<dbReference type="KEGG" id="snq:CP978_03470"/>
<proteinExistence type="predicted"/>